<dbReference type="EMBL" id="SMFL01000014">
    <property type="protein sequence ID" value="TDE10731.1"/>
    <property type="molecule type" value="Genomic_DNA"/>
</dbReference>
<keyword evidence="2" id="KW-1185">Reference proteome</keyword>
<evidence type="ECO:0000313" key="1">
    <source>
        <dbReference type="EMBL" id="TDE10731.1"/>
    </source>
</evidence>
<comment type="caution">
    <text evidence="1">The sequence shown here is derived from an EMBL/GenBank/DDBJ whole genome shotgun (WGS) entry which is preliminary data.</text>
</comment>
<gene>
    <name evidence="1" type="ORF">E0F88_27030</name>
</gene>
<dbReference type="Proteomes" id="UP000294850">
    <property type="component" value="Unassembled WGS sequence"/>
</dbReference>
<reference evidence="1 2" key="1">
    <citation type="submission" date="2019-03" db="EMBL/GenBank/DDBJ databases">
        <title>Dyadobacter AR-3-6 sp. nov., isolated from arctic soil.</title>
        <authorList>
            <person name="Chaudhary D.K."/>
        </authorList>
    </citation>
    <scope>NUCLEOTIDE SEQUENCE [LARGE SCALE GENOMIC DNA]</scope>
    <source>
        <strain evidence="1 2">AR-3-6</strain>
    </source>
</reference>
<dbReference type="AlphaFoldDB" id="A0A4R5DFQ7"/>
<organism evidence="1 2">
    <name type="scientific">Dyadobacter psychrotolerans</name>
    <dbReference type="NCBI Taxonomy" id="2541721"/>
    <lineage>
        <taxon>Bacteria</taxon>
        <taxon>Pseudomonadati</taxon>
        <taxon>Bacteroidota</taxon>
        <taxon>Cytophagia</taxon>
        <taxon>Cytophagales</taxon>
        <taxon>Spirosomataceae</taxon>
        <taxon>Dyadobacter</taxon>
    </lineage>
</organism>
<sequence>MNERNFNFLTNQLKYTGFGEGLQTDLKVQILKDKPEFTLSHQTRFGRDQMQSELYFKRSSQSDLYFFNRFTSTLNKQDQNHRISHIFYNNKQTGNITLKEAYNLLDGRAVNKDLLSQEGKLYVAWLQLDFKQTTPNGNYKMDHFNQRYGFEMEKAVSALPIKELSNQLERSRLFASLQKGNRQAVHFLENGREHRFFIEVNPRFKAVIVFDENENRVFRGQQMKNEQASGLKENIQIKSDKIPEINIPKPGNRKGLSM</sequence>
<proteinExistence type="predicted"/>
<evidence type="ECO:0000313" key="2">
    <source>
        <dbReference type="Proteomes" id="UP000294850"/>
    </source>
</evidence>
<protein>
    <submittedName>
        <fullName evidence="1">Uncharacterized protein</fullName>
    </submittedName>
</protein>
<dbReference type="RefSeq" id="WP_131961423.1">
    <property type="nucleotide sequence ID" value="NZ_SMFL01000014.1"/>
</dbReference>
<dbReference type="OrthoDB" id="6372253at2"/>
<name>A0A4R5DFQ7_9BACT</name>
<accession>A0A4R5DFQ7</accession>